<proteinExistence type="predicted"/>
<keyword evidence="3" id="KW-1185">Reference proteome</keyword>
<dbReference type="InterPro" id="IPR019861">
    <property type="entry name" value="PorP/SprF_Bacteroidetes"/>
</dbReference>
<accession>A0AA48KPW1</accession>
<dbReference type="Proteomes" id="UP001330184">
    <property type="component" value="Chromosome"/>
</dbReference>
<dbReference type="RefSeq" id="WP_338195502.1">
    <property type="nucleotide sequence ID" value="NZ_AP027268.1"/>
</dbReference>
<protein>
    <recommendedName>
        <fullName evidence="4">Type IX secretion system membrane protein PorP/SprF</fullName>
    </recommendedName>
</protein>
<organism evidence="2 3">
    <name type="scientific">Flagellimonas marinaquae</name>
    <dbReference type="NCBI Taxonomy" id="254955"/>
    <lineage>
        <taxon>Bacteria</taxon>
        <taxon>Pseudomonadati</taxon>
        <taxon>Bacteroidota</taxon>
        <taxon>Flavobacteriia</taxon>
        <taxon>Flavobacteriales</taxon>
        <taxon>Flavobacteriaceae</taxon>
        <taxon>Flagellimonas</taxon>
    </lineage>
</organism>
<dbReference type="NCBIfam" id="TIGR03519">
    <property type="entry name" value="T9SS_PorP_fam"/>
    <property type="match status" value="1"/>
</dbReference>
<dbReference type="AlphaFoldDB" id="A0AA48KPW1"/>
<evidence type="ECO:0000256" key="1">
    <source>
        <dbReference type="SAM" id="MobiDB-lite"/>
    </source>
</evidence>
<dbReference type="EMBL" id="AP027268">
    <property type="protein sequence ID" value="BDW94278.1"/>
    <property type="molecule type" value="Genomic_DNA"/>
</dbReference>
<evidence type="ECO:0000313" key="2">
    <source>
        <dbReference type="EMBL" id="BDW94278.1"/>
    </source>
</evidence>
<feature type="region of interest" description="Disordered" evidence="1">
    <location>
        <begin position="300"/>
        <end position="357"/>
    </location>
</feature>
<evidence type="ECO:0008006" key="4">
    <source>
        <dbReference type="Google" id="ProtNLM"/>
    </source>
</evidence>
<feature type="compositionally biased region" description="Basic and acidic residues" evidence="1">
    <location>
        <begin position="306"/>
        <end position="354"/>
    </location>
</feature>
<dbReference type="Pfam" id="PF11751">
    <property type="entry name" value="PorP_SprF"/>
    <property type="match status" value="1"/>
</dbReference>
<sequence length="472" mass="54335">MRKLVVCILVLVNFWFSRGQELVLPSDFRQHTLTQFNASLWNPTYSLDWNRPNSLSIWTRWQWQSIDGDPTSIFVNYTHQLNPMAVVAGGFLQHNTGLFLYTGGNLNFAQTFQLDDGVDLMAGLNTFAFRQTVADERFGLEDELTPEELEDLEGFRVQFSPALRLMVNRFSVGVAFENAVGFSVSGNGENMDSFQVVTGTLANDFPVTISDAFGDSFVRPVVYVKSVPEGDTQYGINGLLSTSKFWVQGGYNSFYGASGGLGVTIANTFSLGGLMEFGTDDLLTDEDTTIEIVASYHFGKTKSREKHQDPEDDKEKSRQLEEEIDRQRKEKEQRELQARREMEREKDSLSEIQRKNGQLELQRKKDSIARLQNQTVEVKPNERYEEVESEDGLQAGFYLIANVYGTKKYFESFMETVREMGLEPKSFYRKSNRYNYVYLERYNTMEEARKARDSKFYGKYVYKTWIFRVRGN</sequence>
<evidence type="ECO:0000313" key="3">
    <source>
        <dbReference type="Proteomes" id="UP001330184"/>
    </source>
</evidence>
<name>A0AA48KPW1_9FLAO</name>
<reference evidence="2 3" key="1">
    <citation type="submission" date="2023-01" db="EMBL/GenBank/DDBJ databases">
        <title>Complete genome sequence of Muricauda aquimarina strain IFOP_LL357.</title>
        <authorList>
            <person name="Gajardo G."/>
            <person name="Ueki S."/>
            <person name="Maruyama F."/>
        </authorList>
    </citation>
    <scope>NUCLEOTIDE SEQUENCE [LARGE SCALE GENOMIC DNA]</scope>
    <source>
        <strain evidence="2 3">IFOP_LL357</strain>
    </source>
</reference>
<gene>
    <name evidence="2" type="ORF">MACH07_31100</name>
</gene>